<evidence type="ECO:0000256" key="1">
    <source>
        <dbReference type="SAM" id="SignalP"/>
    </source>
</evidence>
<evidence type="ECO:0000313" key="3">
    <source>
        <dbReference type="Proteomes" id="UP000244930"/>
    </source>
</evidence>
<dbReference type="InterPro" id="IPR042230">
    <property type="entry name" value="CusF_sf"/>
</dbReference>
<name>A0A2U8GQE7_9RHOO</name>
<dbReference type="Pfam" id="PF11604">
    <property type="entry name" value="CusF_Ec"/>
    <property type="match status" value="1"/>
</dbReference>
<reference evidence="2 3" key="1">
    <citation type="submission" date="2017-06" db="EMBL/GenBank/DDBJ databases">
        <title>Azoarcus.</title>
        <authorList>
            <person name="Woo J.-H."/>
            <person name="Kim H.-S."/>
        </authorList>
    </citation>
    <scope>NUCLEOTIDE SEQUENCE [LARGE SCALE GENOMIC DNA]</scope>
    <source>
        <strain evidence="2 3">TSPY31</strain>
    </source>
</reference>
<feature type="signal peptide" evidence="1">
    <location>
        <begin position="1"/>
        <end position="24"/>
    </location>
</feature>
<protein>
    <submittedName>
        <fullName evidence="2">RND transporter</fullName>
    </submittedName>
</protein>
<accession>A0A2U8GQE7</accession>
<dbReference type="InterPro" id="IPR021647">
    <property type="entry name" value="CusF_Ec"/>
</dbReference>
<organism evidence="2 3">
    <name type="scientific">Parazoarcus communis</name>
    <dbReference type="NCBI Taxonomy" id="41977"/>
    <lineage>
        <taxon>Bacteria</taxon>
        <taxon>Pseudomonadati</taxon>
        <taxon>Pseudomonadota</taxon>
        <taxon>Betaproteobacteria</taxon>
        <taxon>Rhodocyclales</taxon>
        <taxon>Zoogloeaceae</taxon>
        <taxon>Parazoarcus</taxon>
    </lineage>
</organism>
<dbReference type="KEGG" id="acom:CEW83_09460"/>
<dbReference type="AlphaFoldDB" id="A0A2U8GQE7"/>
<evidence type="ECO:0000313" key="2">
    <source>
        <dbReference type="EMBL" id="AWI75413.1"/>
    </source>
</evidence>
<keyword evidence="3" id="KW-1185">Reference proteome</keyword>
<sequence length="116" mass="11978">MKTTLATLAVATFATLAISAPALASNDHAGHQAGMGNMHDAAGMMSEGTVKKLDAAAGKLTISHGPLANLDMPPMTMVFRASDPALLNGVKVGDRIRFKAERVSGAFTVTELEVAK</sequence>
<dbReference type="Proteomes" id="UP000244930">
    <property type="component" value="Chromosome"/>
</dbReference>
<dbReference type="EMBL" id="CP022187">
    <property type="protein sequence ID" value="AWI75413.1"/>
    <property type="molecule type" value="Genomic_DNA"/>
</dbReference>
<feature type="chain" id="PRO_5015890403" evidence="1">
    <location>
        <begin position="25"/>
        <end position="116"/>
    </location>
</feature>
<dbReference type="Gene3D" id="2.40.50.320">
    <property type="entry name" value="Copper binding periplasmic protein CusF"/>
    <property type="match status" value="1"/>
</dbReference>
<proteinExistence type="predicted"/>
<gene>
    <name evidence="2" type="ORF">CEW83_09460</name>
</gene>
<keyword evidence="1" id="KW-0732">Signal</keyword>
<dbReference type="RefSeq" id="WP_108949119.1">
    <property type="nucleotide sequence ID" value="NZ_CP022187.1"/>
</dbReference>